<accession>A0A4Y9YVF0</accession>
<gene>
    <name evidence="2" type="ORF">EVG20_g5396</name>
</gene>
<keyword evidence="3" id="KW-1185">Reference proteome</keyword>
<proteinExistence type="predicted"/>
<organism evidence="2 3">
    <name type="scientific">Dentipellis fragilis</name>
    <dbReference type="NCBI Taxonomy" id="205917"/>
    <lineage>
        <taxon>Eukaryota</taxon>
        <taxon>Fungi</taxon>
        <taxon>Dikarya</taxon>
        <taxon>Basidiomycota</taxon>
        <taxon>Agaricomycotina</taxon>
        <taxon>Agaricomycetes</taxon>
        <taxon>Russulales</taxon>
        <taxon>Hericiaceae</taxon>
        <taxon>Dentipellis</taxon>
    </lineage>
</organism>
<comment type="caution">
    <text evidence="2">The sequence shown here is derived from an EMBL/GenBank/DDBJ whole genome shotgun (WGS) entry which is preliminary data.</text>
</comment>
<dbReference type="OrthoDB" id="10614002at2759"/>
<evidence type="ECO:0000313" key="2">
    <source>
        <dbReference type="EMBL" id="TFY65697.1"/>
    </source>
</evidence>
<dbReference type="Proteomes" id="UP000298327">
    <property type="component" value="Unassembled WGS sequence"/>
</dbReference>
<protein>
    <submittedName>
        <fullName evidence="2">Uncharacterized protein</fullName>
    </submittedName>
</protein>
<feature type="region of interest" description="Disordered" evidence="1">
    <location>
        <begin position="254"/>
        <end position="288"/>
    </location>
</feature>
<evidence type="ECO:0000313" key="3">
    <source>
        <dbReference type="Proteomes" id="UP000298327"/>
    </source>
</evidence>
<feature type="compositionally biased region" description="Basic and acidic residues" evidence="1">
    <location>
        <begin position="270"/>
        <end position="288"/>
    </location>
</feature>
<feature type="region of interest" description="Disordered" evidence="1">
    <location>
        <begin position="300"/>
        <end position="327"/>
    </location>
</feature>
<dbReference type="EMBL" id="SEOQ01000317">
    <property type="protein sequence ID" value="TFY65697.1"/>
    <property type="molecule type" value="Genomic_DNA"/>
</dbReference>
<reference evidence="2 3" key="1">
    <citation type="submission" date="2019-02" db="EMBL/GenBank/DDBJ databases">
        <title>Genome sequencing of the rare red list fungi Dentipellis fragilis.</title>
        <authorList>
            <person name="Buettner E."/>
            <person name="Kellner H."/>
        </authorList>
    </citation>
    <scope>NUCLEOTIDE SEQUENCE [LARGE SCALE GENOMIC DNA]</scope>
    <source>
        <strain evidence="2 3">DSM 105465</strain>
    </source>
</reference>
<evidence type="ECO:0000256" key="1">
    <source>
        <dbReference type="SAM" id="MobiDB-lite"/>
    </source>
</evidence>
<feature type="compositionally biased region" description="Basic and acidic residues" evidence="1">
    <location>
        <begin position="312"/>
        <end position="327"/>
    </location>
</feature>
<name>A0A4Y9YVF0_9AGAM</name>
<dbReference type="AlphaFoldDB" id="A0A4Y9YVF0"/>
<feature type="compositionally biased region" description="Basic residues" evidence="1">
    <location>
        <begin position="257"/>
        <end position="269"/>
    </location>
</feature>
<sequence>MHREGRPGRPTRKHKLQTVSHLHSPNVIFLRWGRVVKRCLGHVTRYDAVEEVGGCRECVAAGLKGSYFAVYEMFIRRPCRRFNMLSRLNEFQAGIKNTDSSFKAAVSEASALRERMSAFASESTLLCRSAKQMLSVKGRVRSRFARPVCNVWHALDASAVLVEQLVHSTNLFSGIEEGDLRTAVRNAVDEFFPPSRDASGATAVTGGFDLADLVQRRIQQQMSVLYNNTDLPADEGGISATAAGELGAADAEIMPKKDHRKRRLRRGGKGSKEAKKMRSKRRLEARDARRALEAAQEGLVTVGVPIPSPEPKGMDTKVDDGEHLLAA</sequence>